<keyword evidence="3" id="KW-0813">Transport</keyword>
<dbReference type="AlphaFoldDB" id="A0A433JIR8"/>
<feature type="transmembrane region" description="Helical" evidence="9">
    <location>
        <begin position="322"/>
        <end position="347"/>
    </location>
</feature>
<comment type="similarity">
    <text evidence="2">Belongs to the major facilitator superfamily. Metabolite:H+ Symporter (MHS) family (TC 2.A.1.6) family.</text>
</comment>
<sequence length="431" mass="47895">MIASGVIGNFLENFDFMICAFLAPFIAITFLPSNTMANSILNTFSIFFIGYLSRPIGGLLIGLYADQLGRKTALIFSIVMVGVCTAIIGIIPSYQSIGIAATILFSFFRILQNICVGGEYISSIAYLIENADQKERGFFGSWISVGFNMGSLFASLSVFILIYFIESNILPTWSWRLIFIVAVFGTGIGFWIRRSLPESLEYIFENANGTVQKKSDILRLAIRLIKSYPLRCFAIVTIAWLGVAETAAIFVYSPIHMTTINHFSQHQAMGINTIALFFLIPLIPIFGYLSDYYSKIKLLIFSSLTFCLLALPYFIFLSSGSYTQILIFKLLFCIPSACYYSIAPVLITESFPTRLRCTSLALIYQITLSLAAGITPLVMLYLANNTGSMTHSPAYYLITSCILGLFGMRLLSSDKAAQDDTNQDFFVTKPL</sequence>
<evidence type="ECO:0000256" key="4">
    <source>
        <dbReference type="ARBA" id="ARBA00022475"/>
    </source>
</evidence>
<evidence type="ECO:0000256" key="3">
    <source>
        <dbReference type="ARBA" id="ARBA00022448"/>
    </source>
</evidence>
<dbReference type="Gene3D" id="1.20.1250.20">
    <property type="entry name" value="MFS general substrate transporter like domains"/>
    <property type="match status" value="2"/>
</dbReference>
<name>A0A433JIR8_9GAMM</name>
<evidence type="ECO:0000256" key="8">
    <source>
        <dbReference type="ARBA" id="ARBA00023136"/>
    </source>
</evidence>
<keyword evidence="12" id="KW-1185">Reference proteome</keyword>
<dbReference type="InterPro" id="IPR020846">
    <property type="entry name" value="MFS_dom"/>
</dbReference>
<evidence type="ECO:0000313" key="11">
    <source>
        <dbReference type="EMBL" id="RUQ85152.1"/>
    </source>
</evidence>
<feature type="transmembrane region" description="Helical" evidence="9">
    <location>
        <begin position="394"/>
        <end position="411"/>
    </location>
</feature>
<evidence type="ECO:0000256" key="7">
    <source>
        <dbReference type="ARBA" id="ARBA00022989"/>
    </source>
</evidence>
<dbReference type="InterPro" id="IPR011701">
    <property type="entry name" value="MFS"/>
</dbReference>
<comment type="caution">
    <text evidence="11">The sequence shown here is derived from an EMBL/GenBank/DDBJ whole genome shotgun (WGS) entry which is preliminary data.</text>
</comment>
<comment type="subcellular location">
    <subcellularLocation>
        <location evidence="1">Cell membrane</location>
        <topology evidence="1">Multi-pass membrane protein</topology>
    </subcellularLocation>
</comment>
<keyword evidence="8 9" id="KW-0472">Membrane</keyword>
<protein>
    <submittedName>
        <fullName evidence="11">MFS transporter</fullName>
    </submittedName>
</protein>
<keyword evidence="7 9" id="KW-1133">Transmembrane helix</keyword>
<evidence type="ECO:0000256" key="1">
    <source>
        <dbReference type="ARBA" id="ARBA00004651"/>
    </source>
</evidence>
<evidence type="ECO:0000313" key="12">
    <source>
        <dbReference type="Proteomes" id="UP000288012"/>
    </source>
</evidence>
<dbReference type="Pfam" id="PF00083">
    <property type="entry name" value="Sugar_tr"/>
    <property type="match status" value="1"/>
</dbReference>
<dbReference type="InterPro" id="IPR036259">
    <property type="entry name" value="MFS_trans_sf"/>
</dbReference>
<feature type="transmembrane region" description="Helical" evidence="9">
    <location>
        <begin position="12"/>
        <end position="32"/>
    </location>
</feature>
<dbReference type="InterPro" id="IPR005828">
    <property type="entry name" value="MFS_sugar_transport-like"/>
</dbReference>
<dbReference type="PROSITE" id="PS50850">
    <property type="entry name" value="MFS"/>
    <property type="match status" value="1"/>
</dbReference>
<dbReference type="PANTHER" id="PTHR43528:SF1">
    <property type="entry name" value="ALPHA-KETOGLUTARATE PERMEASE"/>
    <property type="match status" value="1"/>
</dbReference>
<dbReference type="InterPro" id="IPR005829">
    <property type="entry name" value="Sugar_transporter_CS"/>
</dbReference>
<keyword evidence="5 9" id="KW-0812">Transmembrane</keyword>
<feature type="transmembrane region" description="Helical" evidence="9">
    <location>
        <begin position="267"/>
        <end position="289"/>
    </location>
</feature>
<feature type="transmembrane region" description="Helical" evidence="9">
    <location>
        <begin position="72"/>
        <end position="91"/>
    </location>
</feature>
<feature type="transmembrane region" description="Helical" evidence="9">
    <location>
        <begin position="232"/>
        <end position="255"/>
    </location>
</feature>
<evidence type="ECO:0000259" key="10">
    <source>
        <dbReference type="PROSITE" id="PS50850"/>
    </source>
</evidence>
<dbReference type="Proteomes" id="UP000288012">
    <property type="component" value="Unassembled WGS sequence"/>
</dbReference>
<feature type="transmembrane region" description="Helical" evidence="9">
    <location>
        <begin position="137"/>
        <end position="163"/>
    </location>
</feature>
<accession>A0A433JIR8</accession>
<dbReference type="EMBL" id="RZGR01000020">
    <property type="protein sequence ID" value="RUQ85152.1"/>
    <property type="molecule type" value="Genomic_DNA"/>
</dbReference>
<proteinExistence type="inferred from homology"/>
<dbReference type="RefSeq" id="WP_127111350.1">
    <property type="nucleotide sequence ID" value="NZ_RZGR01000020.1"/>
</dbReference>
<feature type="domain" description="Major facilitator superfamily (MFS) profile" evidence="10">
    <location>
        <begin position="1"/>
        <end position="416"/>
    </location>
</feature>
<evidence type="ECO:0000256" key="2">
    <source>
        <dbReference type="ARBA" id="ARBA00008240"/>
    </source>
</evidence>
<dbReference type="GO" id="GO:0015293">
    <property type="term" value="F:symporter activity"/>
    <property type="evidence" value="ECO:0007669"/>
    <property type="project" value="UniProtKB-KW"/>
</dbReference>
<evidence type="ECO:0000256" key="5">
    <source>
        <dbReference type="ARBA" id="ARBA00022692"/>
    </source>
</evidence>
<evidence type="ECO:0000256" key="6">
    <source>
        <dbReference type="ARBA" id="ARBA00022847"/>
    </source>
</evidence>
<keyword evidence="4" id="KW-1003">Cell membrane</keyword>
<dbReference type="PROSITE" id="PS00216">
    <property type="entry name" value="SUGAR_TRANSPORT_1"/>
    <property type="match status" value="1"/>
</dbReference>
<feature type="transmembrane region" description="Helical" evidence="9">
    <location>
        <begin position="44"/>
        <end position="65"/>
    </location>
</feature>
<feature type="transmembrane region" description="Helical" evidence="9">
    <location>
        <begin position="359"/>
        <end position="382"/>
    </location>
</feature>
<evidence type="ECO:0000256" key="9">
    <source>
        <dbReference type="SAM" id="Phobius"/>
    </source>
</evidence>
<dbReference type="InterPro" id="IPR051084">
    <property type="entry name" value="H+-coupled_symporters"/>
</dbReference>
<dbReference type="PANTHER" id="PTHR43528">
    <property type="entry name" value="ALPHA-KETOGLUTARATE PERMEASE"/>
    <property type="match status" value="1"/>
</dbReference>
<dbReference type="Pfam" id="PF07690">
    <property type="entry name" value="MFS_1"/>
    <property type="match status" value="1"/>
</dbReference>
<organism evidence="11 12">
    <name type="scientific">Legionella septentrionalis</name>
    <dbReference type="NCBI Taxonomy" id="2498109"/>
    <lineage>
        <taxon>Bacteria</taxon>
        <taxon>Pseudomonadati</taxon>
        <taxon>Pseudomonadota</taxon>
        <taxon>Gammaproteobacteria</taxon>
        <taxon>Legionellales</taxon>
        <taxon>Legionellaceae</taxon>
        <taxon>Legionella</taxon>
    </lineage>
</organism>
<dbReference type="GO" id="GO:0005886">
    <property type="term" value="C:plasma membrane"/>
    <property type="evidence" value="ECO:0007669"/>
    <property type="project" value="UniProtKB-SubCell"/>
</dbReference>
<feature type="transmembrane region" description="Helical" evidence="9">
    <location>
        <begin position="296"/>
        <end position="316"/>
    </location>
</feature>
<reference evidence="11 12" key="1">
    <citation type="submission" date="2018-12" db="EMBL/GenBank/DDBJ databases">
        <title>Legionella sp,whole genome shotgun sequence.</title>
        <authorList>
            <person name="Wu H."/>
        </authorList>
    </citation>
    <scope>NUCLEOTIDE SEQUENCE [LARGE SCALE GENOMIC DNA]</scope>
    <source>
        <strain evidence="12">km714</strain>
    </source>
</reference>
<gene>
    <name evidence="11" type="ORF">EKM59_07510</name>
</gene>
<feature type="transmembrane region" description="Helical" evidence="9">
    <location>
        <begin position="175"/>
        <end position="192"/>
    </location>
</feature>
<dbReference type="SUPFAM" id="SSF103473">
    <property type="entry name" value="MFS general substrate transporter"/>
    <property type="match status" value="1"/>
</dbReference>
<keyword evidence="6" id="KW-0769">Symport</keyword>